<name>A0A6J4HW75_9CHLR</name>
<feature type="region of interest" description="Disordered" evidence="5">
    <location>
        <begin position="92"/>
        <end position="133"/>
    </location>
</feature>
<proteinExistence type="predicted"/>
<dbReference type="AlphaFoldDB" id="A0A6J4HW75"/>
<keyword evidence="3" id="KW-1133">Transmembrane helix</keyword>
<dbReference type="GO" id="GO:0016020">
    <property type="term" value="C:membrane"/>
    <property type="evidence" value="ECO:0007669"/>
    <property type="project" value="UniProtKB-SubCell"/>
</dbReference>
<feature type="domain" description="Sodium/calcium exchanger membrane region" evidence="6">
    <location>
        <begin position="2"/>
        <end position="77"/>
    </location>
</feature>
<organism evidence="7">
    <name type="scientific">uncultured Chloroflexota bacterium</name>
    <dbReference type="NCBI Taxonomy" id="166587"/>
    <lineage>
        <taxon>Bacteria</taxon>
        <taxon>Bacillati</taxon>
        <taxon>Chloroflexota</taxon>
        <taxon>environmental samples</taxon>
    </lineage>
</organism>
<evidence type="ECO:0000256" key="3">
    <source>
        <dbReference type="ARBA" id="ARBA00022989"/>
    </source>
</evidence>
<evidence type="ECO:0000256" key="4">
    <source>
        <dbReference type="ARBA" id="ARBA00023136"/>
    </source>
</evidence>
<evidence type="ECO:0000256" key="1">
    <source>
        <dbReference type="ARBA" id="ARBA00004141"/>
    </source>
</evidence>
<evidence type="ECO:0000256" key="5">
    <source>
        <dbReference type="SAM" id="MobiDB-lite"/>
    </source>
</evidence>
<gene>
    <name evidence="7" type="ORF">AVDCRST_MAG77-1225</name>
</gene>
<dbReference type="InterPro" id="IPR004837">
    <property type="entry name" value="NaCa_Exmemb"/>
</dbReference>
<evidence type="ECO:0000313" key="7">
    <source>
        <dbReference type="EMBL" id="CAA9235123.1"/>
    </source>
</evidence>
<evidence type="ECO:0000259" key="6">
    <source>
        <dbReference type="Pfam" id="PF01699"/>
    </source>
</evidence>
<dbReference type="GO" id="GO:0055085">
    <property type="term" value="P:transmembrane transport"/>
    <property type="evidence" value="ECO:0007669"/>
    <property type="project" value="InterPro"/>
</dbReference>
<accession>A0A6J4HW75</accession>
<comment type="subcellular location">
    <subcellularLocation>
        <location evidence="1">Membrane</location>
        <topology evidence="1">Multi-pass membrane protein</topology>
    </subcellularLocation>
</comment>
<dbReference type="EMBL" id="CADCTC010000077">
    <property type="protein sequence ID" value="CAA9235123.1"/>
    <property type="molecule type" value="Genomic_DNA"/>
</dbReference>
<keyword evidence="4" id="KW-0472">Membrane</keyword>
<reference evidence="7" key="1">
    <citation type="submission" date="2020-02" db="EMBL/GenBank/DDBJ databases">
        <authorList>
            <person name="Meier V. D."/>
        </authorList>
    </citation>
    <scope>NUCLEOTIDE SEQUENCE</scope>
    <source>
        <strain evidence="7">AVDCRST_MAG77</strain>
    </source>
</reference>
<sequence>MIFIAAYPFDEGLVETGWAYGVDEFLLVQWLAPLASEAPEFIVALLIVWRGQAAAGMRMLVSSKVNQWTMLIATLPVVFSVGAGRSERFGLGPGAGTRAPRGAAVLRDRGRPGASMARSRPKRRRAPTAPGRW</sequence>
<protein>
    <recommendedName>
        <fullName evidence="6">Sodium/calcium exchanger membrane region domain-containing protein</fullName>
    </recommendedName>
</protein>
<dbReference type="Pfam" id="PF01699">
    <property type="entry name" value="Na_Ca_ex"/>
    <property type="match status" value="1"/>
</dbReference>
<keyword evidence="2" id="KW-0812">Transmembrane</keyword>
<evidence type="ECO:0000256" key="2">
    <source>
        <dbReference type="ARBA" id="ARBA00022692"/>
    </source>
</evidence>